<dbReference type="RefSeq" id="WP_275472777.1">
    <property type="nucleotide sequence ID" value="NZ_CP162940.1"/>
</dbReference>
<keyword evidence="2" id="KW-1185">Reference proteome</keyword>
<protein>
    <submittedName>
        <fullName evidence="1">Uncharacterized protein</fullName>
    </submittedName>
</protein>
<organism evidence="1 2">
    <name type="scientific">Alicyclobacillus fastidiosus</name>
    <dbReference type="NCBI Taxonomy" id="392011"/>
    <lineage>
        <taxon>Bacteria</taxon>
        <taxon>Bacillati</taxon>
        <taxon>Bacillota</taxon>
        <taxon>Bacilli</taxon>
        <taxon>Bacillales</taxon>
        <taxon>Alicyclobacillaceae</taxon>
        <taxon>Alicyclobacillus</taxon>
    </lineage>
</organism>
<comment type="caution">
    <text evidence="1">The sequence shown here is derived from an EMBL/GenBank/DDBJ whole genome shotgun (WGS) entry which is preliminary data.</text>
</comment>
<reference evidence="1 2" key="1">
    <citation type="journal article" date="2024" name="Int. J. Mol. Sci.">
        <title>Exploration of Alicyclobacillus spp. Genome in Search of Antibiotic Resistance.</title>
        <authorList>
            <person name="Bucka-Kolendo J."/>
            <person name="Kiousi D.E."/>
            <person name="Dekowska A."/>
            <person name="Mikolajczuk-Szczyrba A."/>
            <person name="Karadedos D.M."/>
            <person name="Michael P."/>
            <person name="Galanis A."/>
            <person name="Sokolowska B."/>
        </authorList>
    </citation>
    <scope>NUCLEOTIDE SEQUENCE [LARGE SCALE GENOMIC DNA]</scope>
    <source>
        <strain evidence="1 2">KKP 3000</strain>
    </source>
</reference>
<evidence type="ECO:0000313" key="1">
    <source>
        <dbReference type="EMBL" id="MFB5189073.1"/>
    </source>
</evidence>
<dbReference type="Proteomes" id="UP001579974">
    <property type="component" value="Unassembled WGS sequence"/>
</dbReference>
<proteinExistence type="predicted"/>
<dbReference type="EMBL" id="JBDXSU010000002">
    <property type="protein sequence ID" value="MFB5189073.1"/>
    <property type="molecule type" value="Genomic_DNA"/>
</dbReference>
<evidence type="ECO:0000313" key="2">
    <source>
        <dbReference type="Proteomes" id="UP001579974"/>
    </source>
</evidence>
<sequence length="253" mass="27703">MTSKTATNTTGVTSPPPTNAVQFSAYIARAMDQVKQTTKGPVLFAPTAPTFHPSVQFIGVQESASEDEYTVRLFSSSSSVPLNDPTLNHLSASSLLGMFSGRYYPSHNTAMNELNEQFDVKKVGAPVDTNGVMKEYSTGQSYSTGTLANSDYPQHVMEWQEGKWTIDVFGAPSLDFLHDAEQVDSFLQSHALPPTDGRVLINPDVTGTPIAQIGWVFGNTLYQCEAPLTSSTRWNALQMAVSMREYDNYKVEP</sequence>
<gene>
    <name evidence="1" type="ORF">KKP3000_002071</name>
</gene>
<name>A0ABV5A9W9_9BACL</name>
<accession>A0ABV5A9W9</accession>